<proteinExistence type="predicted"/>
<dbReference type="Pfam" id="PF09361">
    <property type="entry name" value="Phasin_2"/>
    <property type="match status" value="1"/>
</dbReference>
<dbReference type="EMBL" id="FOPM01000001">
    <property type="protein sequence ID" value="SFG29604.1"/>
    <property type="molecule type" value="Genomic_DNA"/>
</dbReference>
<gene>
    <name evidence="2" type="ORF">SAMN05192565_101249</name>
</gene>
<organism evidence="2 3">
    <name type="scientific">Methylobacterium gossipiicola</name>
    <dbReference type="NCBI Taxonomy" id="582675"/>
    <lineage>
        <taxon>Bacteria</taxon>
        <taxon>Pseudomonadati</taxon>
        <taxon>Pseudomonadota</taxon>
        <taxon>Alphaproteobacteria</taxon>
        <taxon>Hyphomicrobiales</taxon>
        <taxon>Methylobacteriaceae</taxon>
        <taxon>Methylobacterium</taxon>
    </lineage>
</organism>
<evidence type="ECO:0000313" key="3">
    <source>
        <dbReference type="Proteomes" id="UP000199229"/>
    </source>
</evidence>
<feature type="domain" description="Phasin" evidence="1">
    <location>
        <begin position="15"/>
        <end position="106"/>
    </location>
</feature>
<evidence type="ECO:0000313" key="2">
    <source>
        <dbReference type="EMBL" id="SFG29604.1"/>
    </source>
</evidence>
<dbReference type="AlphaFoldDB" id="A0A1I2QMJ6"/>
<dbReference type="Proteomes" id="UP000199229">
    <property type="component" value="Unassembled WGS sequence"/>
</dbReference>
<dbReference type="InterPro" id="IPR018968">
    <property type="entry name" value="Phasin"/>
</dbReference>
<dbReference type="RefSeq" id="WP_244528517.1">
    <property type="nucleotide sequence ID" value="NZ_FOPM01000001.1"/>
</dbReference>
<accession>A0A1I2QMJ6</accession>
<dbReference type="STRING" id="582675.SAMN05192565_101249"/>
<reference evidence="3" key="1">
    <citation type="submission" date="2016-10" db="EMBL/GenBank/DDBJ databases">
        <authorList>
            <person name="Varghese N."/>
            <person name="Submissions S."/>
        </authorList>
    </citation>
    <scope>NUCLEOTIDE SEQUENCE [LARGE SCALE GENOMIC DNA]</scope>
    <source>
        <strain evidence="3">Gh-105</strain>
    </source>
</reference>
<sequence>MISMTQAFKNVVPFAPTGKTGFDSVMKGFSAVAKTNQTAGIEWADFARQSFTEGQAALKQLAAARTPQAAFEIQTAYLKRATERLMAQAQVLKDLYAGLASDMAKPRGASV</sequence>
<keyword evidence="3" id="KW-1185">Reference proteome</keyword>
<name>A0A1I2QMJ6_9HYPH</name>
<evidence type="ECO:0000259" key="1">
    <source>
        <dbReference type="Pfam" id="PF09361"/>
    </source>
</evidence>
<protein>
    <submittedName>
        <fullName evidence="2">Phasin family protein</fullName>
    </submittedName>
</protein>